<keyword evidence="7" id="KW-0915">Sodium</keyword>
<protein>
    <submittedName>
        <fullName evidence="9">Sodium:neurotransmitter symporter family domain-containing protein</fullName>
    </submittedName>
</protein>
<keyword evidence="5 8" id="KW-1133">Transmembrane helix</keyword>
<dbReference type="GO" id="GO:0015293">
    <property type="term" value="F:symporter activity"/>
    <property type="evidence" value="ECO:0007669"/>
    <property type="project" value="UniProtKB-KW"/>
</dbReference>
<keyword evidence="2" id="KW-0813">Transport</keyword>
<dbReference type="Pfam" id="PF00209">
    <property type="entry name" value="SNF"/>
    <property type="match status" value="1"/>
</dbReference>
<dbReference type="AlphaFoldDB" id="A0AAD4QVF0"/>
<keyword evidence="10" id="KW-1185">Reference proteome</keyword>
<gene>
    <name evidence="9" type="ORF">DdX_21276</name>
</gene>
<dbReference type="SUPFAM" id="SSF161070">
    <property type="entry name" value="SNF-like"/>
    <property type="match status" value="1"/>
</dbReference>
<dbReference type="InterPro" id="IPR037272">
    <property type="entry name" value="SNS_sf"/>
</dbReference>
<evidence type="ECO:0000256" key="5">
    <source>
        <dbReference type="ARBA" id="ARBA00022989"/>
    </source>
</evidence>
<sequence>MSNEYIQLDEVSGSIKSPGTEELGYNEKTNLLPLPSSIAVSAEDSRGAHADRLKENRWSSMYALFVHLSQVLGHTNQIHFPHLAGQHGGAAFMIPYFLAYICVGIPILYAEMILAQFSSMPAQYIFRHLSPALAGISIAMFAVNIYRSLYYSALISQLLLLSDVDGLNGKCSKTSNSLLCRDFGDGHFCNAFPPGEVKCSWDSTAELLSSSDQVFAAPHTDYIATNVLKQKGASVIFLQKQIGSKQHKGA</sequence>
<keyword evidence="6 8" id="KW-0472">Membrane</keyword>
<evidence type="ECO:0000256" key="1">
    <source>
        <dbReference type="ARBA" id="ARBA00004141"/>
    </source>
</evidence>
<dbReference type="PANTHER" id="PTHR11616:SF240">
    <property type="entry name" value="BLOATED TUBULES, ISOFORM B-RELATED"/>
    <property type="match status" value="1"/>
</dbReference>
<evidence type="ECO:0000256" key="6">
    <source>
        <dbReference type="ARBA" id="ARBA00023136"/>
    </source>
</evidence>
<keyword evidence="4" id="KW-0769">Symport</keyword>
<comment type="subcellular location">
    <subcellularLocation>
        <location evidence="1">Membrane</location>
        <topology evidence="1">Multi-pass membrane protein</topology>
    </subcellularLocation>
</comment>
<comment type="caution">
    <text evidence="9">The sequence shown here is derived from an EMBL/GenBank/DDBJ whole genome shotgun (WGS) entry which is preliminary data.</text>
</comment>
<dbReference type="Proteomes" id="UP001201812">
    <property type="component" value="Unassembled WGS sequence"/>
</dbReference>
<organism evidence="9 10">
    <name type="scientific">Ditylenchus destructor</name>
    <dbReference type="NCBI Taxonomy" id="166010"/>
    <lineage>
        <taxon>Eukaryota</taxon>
        <taxon>Metazoa</taxon>
        <taxon>Ecdysozoa</taxon>
        <taxon>Nematoda</taxon>
        <taxon>Chromadorea</taxon>
        <taxon>Rhabditida</taxon>
        <taxon>Tylenchina</taxon>
        <taxon>Tylenchomorpha</taxon>
        <taxon>Sphaerularioidea</taxon>
        <taxon>Anguinidae</taxon>
        <taxon>Anguininae</taxon>
        <taxon>Ditylenchus</taxon>
    </lineage>
</organism>
<proteinExistence type="predicted"/>
<dbReference type="GO" id="GO:0046872">
    <property type="term" value="F:metal ion binding"/>
    <property type="evidence" value="ECO:0007669"/>
    <property type="project" value="UniProtKB-KW"/>
</dbReference>
<dbReference type="PROSITE" id="PS50267">
    <property type="entry name" value="NA_NEUROTRAN_SYMP_3"/>
    <property type="match status" value="1"/>
</dbReference>
<dbReference type="EMBL" id="JAKKPZ010000773">
    <property type="protein sequence ID" value="KAI1692399.1"/>
    <property type="molecule type" value="Genomic_DNA"/>
</dbReference>
<evidence type="ECO:0000313" key="10">
    <source>
        <dbReference type="Proteomes" id="UP001201812"/>
    </source>
</evidence>
<dbReference type="PRINTS" id="PR00176">
    <property type="entry name" value="NANEUSMPORT"/>
</dbReference>
<name>A0AAD4QVF0_9BILA</name>
<feature type="transmembrane region" description="Helical" evidence="8">
    <location>
        <begin position="90"/>
        <end position="109"/>
    </location>
</feature>
<feature type="binding site" evidence="7">
    <location>
        <position position="76"/>
    </location>
    <ligand>
        <name>Na(+)</name>
        <dbReference type="ChEBI" id="CHEBI:29101"/>
        <label>1</label>
    </ligand>
</feature>
<dbReference type="GO" id="GO:0005886">
    <property type="term" value="C:plasma membrane"/>
    <property type="evidence" value="ECO:0007669"/>
    <property type="project" value="TreeGrafter"/>
</dbReference>
<dbReference type="GO" id="GO:0035725">
    <property type="term" value="P:sodium ion transmembrane transport"/>
    <property type="evidence" value="ECO:0007669"/>
    <property type="project" value="TreeGrafter"/>
</dbReference>
<reference evidence="9" key="1">
    <citation type="submission" date="2022-01" db="EMBL/GenBank/DDBJ databases">
        <title>Genome Sequence Resource for Two Populations of Ditylenchus destructor, the Migratory Endoparasitic Phytonematode.</title>
        <authorList>
            <person name="Zhang H."/>
            <person name="Lin R."/>
            <person name="Xie B."/>
        </authorList>
    </citation>
    <scope>NUCLEOTIDE SEQUENCE</scope>
    <source>
        <strain evidence="9">BazhouSP</strain>
    </source>
</reference>
<dbReference type="PANTHER" id="PTHR11616">
    <property type="entry name" value="SODIUM/CHLORIDE DEPENDENT TRANSPORTER"/>
    <property type="match status" value="1"/>
</dbReference>
<keyword evidence="3 8" id="KW-0812">Transmembrane</keyword>
<dbReference type="InterPro" id="IPR000175">
    <property type="entry name" value="Na/ntran_symport"/>
</dbReference>
<evidence type="ECO:0000256" key="4">
    <source>
        <dbReference type="ARBA" id="ARBA00022847"/>
    </source>
</evidence>
<evidence type="ECO:0000256" key="3">
    <source>
        <dbReference type="ARBA" id="ARBA00022692"/>
    </source>
</evidence>
<evidence type="ECO:0000256" key="7">
    <source>
        <dbReference type="PIRSR" id="PIRSR600175-1"/>
    </source>
</evidence>
<feature type="transmembrane region" description="Helical" evidence="8">
    <location>
        <begin position="129"/>
        <end position="146"/>
    </location>
</feature>
<accession>A0AAD4QVF0</accession>
<evidence type="ECO:0000256" key="8">
    <source>
        <dbReference type="SAM" id="Phobius"/>
    </source>
</evidence>
<evidence type="ECO:0000256" key="2">
    <source>
        <dbReference type="ARBA" id="ARBA00022448"/>
    </source>
</evidence>
<evidence type="ECO:0000313" key="9">
    <source>
        <dbReference type="EMBL" id="KAI1692399.1"/>
    </source>
</evidence>
<keyword evidence="7" id="KW-0479">Metal-binding</keyword>